<dbReference type="HOGENOM" id="CLU_2791882_0_0_14"/>
<dbReference type="AlphaFoldDB" id="W6AP40"/>
<proteinExistence type="predicted"/>
<name>W6AP40_9MOLU</name>
<sequence length="68" mass="8314">MCYSKDVRKCVEIIQKIKELQRQKRLYQKIFEVLYSAKLKEDYLHTSIIFKNEQQVDFLQESIEAKKE</sequence>
<gene>
    <name evidence="1" type="ORF">P344_05915</name>
</gene>
<keyword evidence="2" id="KW-1185">Reference proteome</keyword>
<protein>
    <submittedName>
        <fullName evidence="1">Uncharacterized protein</fullName>
    </submittedName>
</protein>
<evidence type="ECO:0000313" key="1">
    <source>
        <dbReference type="EMBL" id="AHI58490.1"/>
    </source>
</evidence>
<dbReference type="KEGG" id="smia:P344_05915"/>
<dbReference type="Proteomes" id="UP000019260">
    <property type="component" value="Chromosome"/>
</dbReference>
<evidence type="ECO:0000313" key="2">
    <source>
        <dbReference type="Proteomes" id="UP000019260"/>
    </source>
</evidence>
<reference evidence="1 2" key="1">
    <citation type="submission" date="2013-09" db="EMBL/GenBank/DDBJ databases">
        <title>Complete genome sequence of Spiroplasma mirum suckling mouse cataract agent.</title>
        <authorList>
            <person name="Landry C.A."/>
            <person name="Bastian F.O."/>
            <person name="Thune R.L."/>
        </authorList>
    </citation>
    <scope>NUCLEOTIDE SEQUENCE [LARGE SCALE GENOMIC DNA]</scope>
    <source>
        <strain evidence="1 2">SMCA</strain>
    </source>
</reference>
<organism evidence="1 2">
    <name type="scientific">Spiroplasma mirum ATCC 29335</name>
    <dbReference type="NCBI Taxonomy" id="838561"/>
    <lineage>
        <taxon>Bacteria</taxon>
        <taxon>Bacillati</taxon>
        <taxon>Mycoplasmatota</taxon>
        <taxon>Mollicutes</taxon>
        <taxon>Entomoplasmatales</taxon>
        <taxon>Spiroplasmataceae</taxon>
        <taxon>Spiroplasma</taxon>
    </lineage>
</organism>
<dbReference type="EMBL" id="CP006720">
    <property type="protein sequence ID" value="AHI58490.1"/>
    <property type="molecule type" value="Genomic_DNA"/>
</dbReference>
<accession>W6AP40</accession>
<dbReference type="RefSeq" id="WP_025317722.1">
    <property type="nucleotide sequence ID" value="NZ_CP002082.1"/>
</dbReference>